<proteinExistence type="predicted"/>
<reference evidence="1 2" key="1">
    <citation type="journal article" date="2021" name="BMC Biol.">
        <title>Horizontally acquired antibacterial genes associated with adaptive radiation of ladybird beetles.</title>
        <authorList>
            <person name="Li H.S."/>
            <person name="Tang X.F."/>
            <person name="Huang Y.H."/>
            <person name="Xu Z.Y."/>
            <person name="Chen M.L."/>
            <person name="Du X.Y."/>
            <person name="Qiu B.Y."/>
            <person name="Chen P.T."/>
            <person name="Zhang W."/>
            <person name="Slipinski A."/>
            <person name="Escalona H.E."/>
            <person name="Waterhouse R.M."/>
            <person name="Zwick A."/>
            <person name="Pang H."/>
        </authorList>
    </citation>
    <scope>NUCLEOTIDE SEQUENCE [LARGE SCALE GENOMIC DNA]</scope>
    <source>
        <strain evidence="1">SYSU2018</strain>
    </source>
</reference>
<keyword evidence="2" id="KW-1185">Reference proteome</keyword>
<protein>
    <submittedName>
        <fullName evidence="1">Uncharacterized protein</fullName>
    </submittedName>
</protein>
<gene>
    <name evidence="1" type="ORF">HHI36_014007</name>
</gene>
<dbReference type="Proteomes" id="UP001516400">
    <property type="component" value="Unassembled WGS sequence"/>
</dbReference>
<accession>A0ABD2N1H3</accession>
<evidence type="ECO:0000313" key="1">
    <source>
        <dbReference type="EMBL" id="KAL3272533.1"/>
    </source>
</evidence>
<name>A0ABD2N1H3_9CUCU</name>
<sequence>MKILLYFLSVQDKPEDVFMNTFVWRSSKRQTSGIRQLQASDGWVGGFSDDYQTLKRWKRRKEEKEVKEDPARKKNTTVTGEFLEEALIFENKVAKRTYSDVGRS</sequence>
<dbReference type="AlphaFoldDB" id="A0ABD2N1H3"/>
<comment type="caution">
    <text evidence="1">The sequence shown here is derived from an EMBL/GenBank/DDBJ whole genome shotgun (WGS) entry which is preliminary data.</text>
</comment>
<evidence type="ECO:0000313" key="2">
    <source>
        <dbReference type="Proteomes" id="UP001516400"/>
    </source>
</evidence>
<organism evidence="1 2">
    <name type="scientific">Cryptolaemus montrouzieri</name>
    <dbReference type="NCBI Taxonomy" id="559131"/>
    <lineage>
        <taxon>Eukaryota</taxon>
        <taxon>Metazoa</taxon>
        <taxon>Ecdysozoa</taxon>
        <taxon>Arthropoda</taxon>
        <taxon>Hexapoda</taxon>
        <taxon>Insecta</taxon>
        <taxon>Pterygota</taxon>
        <taxon>Neoptera</taxon>
        <taxon>Endopterygota</taxon>
        <taxon>Coleoptera</taxon>
        <taxon>Polyphaga</taxon>
        <taxon>Cucujiformia</taxon>
        <taxon>Coccinelloidea</taxon>
        <taxon>Coccinellidae</taxon>
        <taxon>Scymninae</taxon>
        <taxon>Scymnini</taxon>
        <taxon>Cryptolaemus</taxon>
    </lineage>
</organism>
<dbReference type="EMBL" id="JABFTP020000062">
    <property type="protein sequence ID" value="KAL3272533.1"/>
    <property type="molecule type" value="Genomic_DNA"/>
</dbReference>